<evidence type="ECO:0000313" key="1">
    <source>
        <dbReference type="EMBL" id="HBK53338.1"/>
    </source>
</evidence>
<dbReference type="AlphaFoldDB" id="A0A354YVE9"/>
<feature type="non-terminal residue" evidence="1">
    <location>
        <position position="1"/>
    </location>
</feature>
<name>A0A354YVE9_9FIRM</name>
<gene>
    <name evidence="1" type="ORF">DDZ44_05330</name>
</gene>
<dbReference type="InterPro" id="IPR023696">
    <property type="entry name" value="Ureohydrolase_dom_sf"/>
</dbReference>
<dbReference type="SUPFAM" id="SSF52768">
    <property type="entry name" value="Arginase/deacetylase"/>
    <property type="match status" value="1"/>
</dbReference>
<proteinExistence type="predicted"/>
<organism evidence="1 2">
    <name type="scientific">Syntrophomonas wolfei</name>
    <dbReference type="NCBI Taxonomy" id="863"/>
    <lineage>
        <taxon>Bacteria</taxon>
        <taxon>Bacillati</taxon>
        <taxon>Bacillota</taxon>
        <taxon>Clostridia</taxon>
        <taxon>Eubacteriales</taxon>
        <taxon>Syntrophomonadaceae</taxon>
        <taxon>Syntrophomonas</taxon>
    </lineage>
</organism>
<reference evidence="1 2" key="1">
    <citation type="journal article" date="2018" name="Nat. Biotechnol.">
        <title>A standardized bacterial taxonomy based on genome phylogeny substantially revises the tree of life.</title>
        <authorList>
            <person name="Parks D.H."/>
            <person name="Chuvochina M."/>
            <person name="Waite D.W."/>
            <person name="Rinke C."/>
            <person name="Skarshewski A."/>
            <person name="Chaumeil P.A."/>
            <person name="Hugenholtz P."/>
        </authorList>
    </citation>
    <scope>NUCLEOTIDE SEQUENCE [LARGE SCALE GENOMIC DNA]</scope>
    <source>
        <strain evidence="1">UBA10948</strain>
    </source>
</reference>
<dbReference type="Gene3D" id="3.40.800.20">
    <property type="entry name" value="Histone deacetylase domain"/>
    <property type="match status" value="1"/>
</dbReference>
<sequence>GQDNHYSDPLANMAFSARGYAELNSRLAPDIAVLEGGYSVETALPYVNMGLIMAMAGIDYSNLREPDYNPSRFKESPRNMEYIKKMVAQQWNAYKNREETIADNRKKSGNFVNYNKSIFYDTEYIYEDQINHLRICQNCGGFRMIESRAHQRTGEHFHVFCISIPANACQQCQEEGRAAYQDMIKKRPFDLLYLQDRVKDDLRIYKVHKDTETVL</sequence>
<dbReference type="EMBL" id="DNZF01000117">
    <property type="protein sequence ID" value="HBK53338.1"/>
    <property type="molecule type" value="Genomic_DNA"/>
</dbReference>
<evidence type="ECO:0000313" key="2">
    <source>
        <dbReference type="Proteomes" id="UP000263273"/>
    </source>
</evidence>
<accession>A0A354YVE9</accession>
<dbReference type="STRING" id="378794.GCA_001570625_01149"/>
<protein>
    <submittedName>
        <fullName evidence="1">Histone deacetylase</fullName>
    </submittedName>
</protein>
<comment type="caution">
    <text evidence="1">The sequence shown here is derived from an EMBL/GenBank/DDBJ whole genome shotgun (WGS) entry which is preliminary data.</text>
</comment>
<dbReference type="InterPro" id="IPR037138">
    <property type="entry name" value="His_deacetylse_dom_sf"/>
</dbReference>
<dbReference type="Proteomes" id="UP000263273">
    <property type="component" value="Unassembled WGS sequence"/>
</dbReference>